<dbReference type="PROSITE" id="PS51192">
    <property type="entry name" value="HELICASE_ATP_BIND_1"/>
    <property type="match status" value="1"/>
</dbReference>
<protein>
    <submittedName>
        <fullName evidence="11">ATP-dependent DNA helicase RecG</fullName>
    </submittedName>
</protein>
<keyword evidence="1" id="KW-0547">Nucleotide-binding</keyword>
<dbReference type="PANTHER" id="PTHR47964:SF1">
    <property type="entry name" value="ATP-DEPENDENT DNA HELICASE HOMOLOG RECG, CHLOROPLASTIC"/>
    <property type="match status" value="1"/>
</dbReference>
<evidence type="ECO:0000259" key="10">
    <source>
        <dbReference type="PROSITE" id="PS51194"/>
    </source>
</evidence>
<dbReference type="Pfam" id="PF00270">
    <property type="entry name" value="DEAD"/>
    <property type="match status" value="1"/>
</dbReference>
<dbReference type="Pfam" id="PF00271">
    <property type="entry name" value="Helicase_C"/>
    <property type="match status" value="1"/>
</dbReference>
<dbReference type="PATRIC" id="fig|1125724.3.peg.1002"/>
<evidence type="ECO:0000256" key="7">
    <source>
        <dbReference type="ARBA" id="ARBA00023204"/>
    </source>
</evidence>
<dbReference type="InterPro" id="IPR001650">
    <property type="entry name" value="Helicase_C-like"/>
</dbReference>
<dbReference type="PANTHER" id="PTHR47964">
    <property type="entry name" value="ATP-DEPENDENT DNA HELICASE HOMOLOG RECG, CHLOROPLASTIC"/>
    <property type="match status" value="1"/>
</dbReference>
<feature type="region of interest" description="Disordered" evidence="8">
    <location>
        <begin position="1"/>
        <end position="118"/>
    </location>
</feature>
<dbReference type="GO" id="GO:0003678">
    <property type="term" value="F:DNA helicase activity"/>
    <property type="evidence" value="ECO:0007669"/>
    <property type="project" value="TreeGrafter"/>
</dbReference>
<dbReference type="SUPFAM" id="SSF52540">
    <property type="entry name" value="P-loop containing nucleoside triphosphate hydrolases"/>
    <property type="match status" value="2"/>
</dbReference>
<proteinExistence type="predicted"/>
<accession>I0UTS3</accession>
<evidence type="ECO:0000313" key="12">
    <source>
        <dbReference type="Proteomes" id="UP000004863"/>
    </source>
</evidence>
<feature type="domain" description="Helicase ATP-binding" evidence="9">
    <location>
        <begin position="674"/>
        <end position="859"/>
    </location>
</feature>
<feature type="compositionally biased region" description="Polar residues" evidence="8">
    <location>
        <begin position="68"/>
        <end position="77"/>
    </location>
</feature>
<dbReference type="InterPro" id="IPR011545">
    <property type="entry name" value="DEAD/DEAH_box_helicase_dom"/>
</dbReference>
<reference evidence="11" key="1">
    <citation type="submission" date="2012-03" db="EMBL/GenBank/DDBJ databases">
        <authorList>
            <person name="Durkin A.S."/>
            <person name="McCorrison J."/>
            <person name="Torralba M."/>
            <person name="Gillis M."/>
            <person name="Methe B."/>
            <person name="Sutton G."/>
            <person name="Nelson K.E."/>
        </authorList>
    </citation>
    <scope>NUCLEOTIDE SEQUENCE [LARGE SCALE GENOMIC DNA]</scope>
    <source>
        <strain evidence="11">F0474</strain>
    </source>
</reference>
<keyword evidence="4 11" id="KW-0347">Helicase</keyword>
<dbReference type="InterPro" id="IPR012340">
    <property type="entry name" value="NA-bd_OB-fold"/>
</dbReference>
<feature type="region of interest" description="Disordered" evidence="8">
    <location>
        <begin position="201"/>
        <end position="314"/>
    </location>
</feature>
<dbReference type="SMART" id="SM00487">
    <property type="entry name" value="DEXDc"/>
    <property type="match status" value="1"/>
</dbReference>
<dbReference type="GO" id="GO:0006281">
    <property type="term" value="P:DNA repair"/>
    <property type="evidence" value="ECO:0007669"/>
    <property type="project" value="UniProtKB-KW"/>
</dbReference>
<sequence length="1140" mass="121720">MNAGHGTGEGASPKPSTSAPSLFDGLDSGALWGEFARKPSRPRNAAAQRKDTHADGAAASTRGDKSNKNASRGKSSVQQETETQQEAAHHTKGTRRGSKTTRPQQITEPDANHRAAGDVPEGVLTDAEVAHNPLLTVQDLAAYARHETTLAALQETVERRRSPQYQAALASLTKSLGEAAGAMDPAELYELVDIALEARPQHAERNPEAPAPQAKAVKTRARQKNNTQKNGKKPVAARQSGSSGAPDTAARRVRRKEQQADSRAAEQGAATAKRKPAAGEAKGKTSGNTPVGTPTAEAQKTIKGNKNTENGQAKKRALNRYNTEDRIENAPLKNYLPDSAVRAVKTHLGLGTVGELLEYFPRKYLPRGELSSFAELVEGQEVTIIARVLNVSTRTMAARRGRITEVTITDTLAGGEPGGATGRYAAVNGRAHQPGRLSYGGTNPRVAGLAANGASYSGYADSYGQSQSLFGVPAGSLPVGSTMKLSFFNAWTAARDIHEGDHVMFSGRVGTYRGEYTLTNPHYAVLSESDEAVDAAQEKAGAPIPVYRAPVKLPTDRIASYITQLLEAVPLKELEDPVPFKLRRARKIPSLEWTYRALHTPDSEATQYAAQQQMRYREAFVLQVALARLQAARAAHSTVARAAVPGGLADRLLEVLPYQLTAGQQVVGEQIAADLGGSSPMNRLLQGDVGSGKTVVALRAMLQVADTGGQSAMLAPTEVLAEQHLRSVLDVLGAMADTGTIPGIDTPDTVTDHTGDGPQVRVRLLTASMSAKRKKEVLAELADGTAQIVIGTHALLSEGVEFNDLGLVVVDEQHRFGVEQRDGLRGPHGELPHRLVMTATPIPRTVAMTVFGDLDVSVLDQLPAGRQKISTHVVPLAEKPGWASRLWSRAREEIDAGHQVYVVVPKIGDDGDDTEEGVQLFGDGGREGAKSSDGKIRLTSVTAMNAYLQDVPALSGVRIGTLHGRMDAAEKTRVMTAFERAEIDLLISTTVIEVGVNVPNATLMIIMDADRFGISGLHQLRGRVGRGGAAGTCLLVTRQEADGISRERLDAVAGTTDGFELSRIDLQQRREGDILGAAQSGRKSTLKFLRALTDAKIIERAREDARGIVADDPTLAKHPNLARTIDRALDADREAFLGRG</sequence>
<dbReference type="CDD" id="cd17992">
    <property type="entry name" value="DEXHc_RecG"/>
    <property type="match status" value="1"/>
</dbReference>
<dbReference type="GO" id="GO:0005524">
    <property type="term" value="F:ATP binding"/>
    <property type="evidence" value="ECO:0007669"/>
    <property type="project" value="UniProtKB-KW"/>
</dbReference>
<keyword evidence="3" id="KW-0378">Hydrolase</keyword>
<feature type="compositionally biased region" description="Polar residues" evidence="8">
    <location>
        <begin position="285"/>
        <end position="311"/>
    </location>
</feature>
<evidence type="ECO:0000313" key="11">
    <source>
        <dbReference type="EMBL" id="EID51276.1"/>
    </source>
</evidence>
<keyword evidence="12" id="KW-1185">Reference proteome</keyword>
<comment type="caution">
    <text evidence="11">The sequence shown here is derived from an EMBL/GenBank/DDBJ whole genome shotgun (WGS) entry which is preliminary data.</text>
</comment>
<evidence type="ECO:0000256" key="2">
    <source>
        <dbReference type="ARBA" id="ARBA00022763"/>
    </source>
</evidence>
<evidence type="ECO:0000256" key="6">
    <source>
        <dbReference type="ARBA" id="ARBA00023125"/>
    </source>
</evidence>
<keyword evidence="2" id="KW-0227">DNA damage</keyword>
<dbReference type="Proteomes" id="UP000004863">
    <property type="component" value="Unassembled WGS sequence"/>
</dbReference>
<dbReference type="InterPro" id="IPR033454">
    <property type="entry name" value="RecG_wedge"/>
</dbReference>
<dbReference type="GO" id="GO:0003677">
    <property type="term" value="F:DNA binding"/>
    <property type="evidence" value="ECO:0007669"/>
    <property type="project" value="UniProtKB-KW"/>
</dbReference>
<evidence type="ECO:0000259" key="9">
    <source>
        <dbReference type="PROSITE" id="PS51192"/>
    </source>
</evidence>
<evidence type="ECO:0000256" key="5">
    <source>
        <dbReference type="ARBA" id="ARBA00022840"/>
    </source>
</evidence>
<keyword evidence="6" id="KW-0238">DNA-binding</keyword>
<organism evidence="11 12">
    <name type="scientific">Rothia aeria F0474</name>
    <dbReference type="NCBI Taxonomy" id="1125724"/>
    <lineage>
        <taxon>Bacteria</taxon>
        <taxon>Bacillati</taxon>
        <taxon>Actinomycetota</taxon>
        <taxon>Actinomycetes</taxon>
        <taxon>Micrococcales</taxon>
        <taxon>Micrococcaceae</taxon>
        <taxon>Rothia</taxon>
    </lineage>
</organism>
<dbReference type="InterPro" id="IPR014001">
    <property type="entry name" value="Helicase_ATP-bd"/>
</dbReference>
<dbReference type="AlphaFoldDB" id="I0UTS3"/>
<dbReference type="InterPro" id="IPR027417">
    <property type="entry name" value="P-loop_NTPase"/>
</dbReference>
<dbReference type="Gene3D" id="3.40.50.300">
    <property type="entry name" value="P-loop containing nucleotide triphosphate hydrolases"/>
    <property type="match status" value="2"/>
</dbReference>
<dbReference type="PROSITE" id="PS51194">
    <property type="entry name" value="HELICASE_CTER"/>
    <property type="match status" value="1"/>
</dbReference>
<evidence type="ECO:0000256" key="1">
    <source>
        <dbReference type="ARBA" id="ARBA00022741"/>
    </source>
</evidence>
<dbReference type="RefSeq" id="WP_006887993.1">
    <property type="nucleotide sequence ID" value="NZ_AJJQ01000027.1"/>
</dbReference>
<dbReference type="GO" id="GO:0016787">
    <property type="term" value="F:hydrolase activity"/>
    <property type="evidence" value="ECO:0007669"/>
    <property type="project" value="UniProtKB-KW"/>
</dbReference>
<evidence type="ECO:0000256" key="8">
    <source>
        <dbReference type="SAM" id="MobiDB-lite"/>
    </source>
</evidence>
<name>I0UTS3_9MICC</name>
<dbReference type="EMBL" id="AJJQ01000027">
    <property type="protein sequence ID" value="EID51276.1"/>
    <property type="molecule type" value="Genomic_DNA"/>
</dbReference>
<keyword evidence="5" id="KW-0067">ATP-binding</keyword>
<feature type="compositionally biased region" description="Basic residues" evidence="8">
    <location>
        <begin position="90"/>
        <end position="99"/>
    </location>
</feature>
<feature type="domain" description="Helicase C-terminal" evidence="10">
    <location>
        <begin position="906"/>
        <end position="1072"/>
    </location>
</feature>
<gene>
    <name evidence="11" type="ORF">HMPREF1324_1860</name>
</gene>
<evidence type="ECO:0000256" key="4">
    <source>
        <dbReference type="ARBA" id="ARBA00022806"/>
    </source>
</evidence>
<dbReference type="Pfam" id="PF17191">
    <property type="entry name" value="RecG_wedge"/>
    <property type="match status" value="1"/>
</dbReference>
<dbReference type="OrthoDB" id="9804325at2"/>
<evidence type="ECO:0000256" key="3">
    <source>
        <dbReference type="ARBA" id="ARBA00022801"/>
    </source>
</evidence>
<keyword evidence="7" id="KW-0234">DNA repair</keyword>
<dbReference type="InterPro" id="IPR047112">
    <property type="entry name" value="RecG/Mfd"/>
</dbReference>
<dbReference type="SMART" id="SM00490">
    <property type="entry name" value="HELICc"/>
    <property type="match status" value="1"/>
</dbReference>
<dbReference type="SUPFAM" id="SSF50249">
    <property type="entry name" value="Nucleic acid-binding proteins"/>
    <property type="match status" value="1"/>
</dbReference>